<feature type="compositionally biased region" description="Polar residues" evidence="1">
    <location>
        <begin position="415"/>
        <end position="427"/>
    </location>
</feature>
<dbReference type="AlphaFoldDB" id="J7SAK6"/>
<evidence type="ECO:0008006" key="4">
    <source>
        <dbReference type="Google" id="ProtNLM"/>
    </source>
</evidence>
<feature type="compositionally biased region" description="Polar residues" evidence="1">
    <location>
        <begin position="361"/>
        <end position="376"/>
    </location>
</feature>
<feature type="region of interest" description="Disordered" evidence="1">
    <location>
        <begin position="629"/>
        <end position="649"/>
    </location>
</feature>
<sequence>MIIRTPTRTKTKSFKGDQMDFKFPSNESIHSGSKSIDLNNHYLLNESLGSQGKSAKVEGGLTVSSPILSDYTTGSNTNTNAVSNSSNGYYLFANISDNTTSPTFFQEQAHGEGTSSTHSDTVSLLHLNRPEKSATVSPENKRISLSHQNTIMSSIPENSIPNKTNTSIAPASNVSYDIISSRTMSHNNIILPSSSSSSSMSTAYSRGSLRKGVPSVKRTALHLYRKPSMKRVDSVRFPSDSTNGHSMGGVRKVTKNVAPLDEDKPLISSPSQLKRPTRPLKRSNAVKCKGGLLRYFELLGIRIKKSLNKLRIIVRRKLFSYNRSSSVPSSTKPRGKKLAEKKAKKSAAGASSKKLDELKKQNSVPYTPSRRASSSGDVGYVSKLKRSASQRMLKQLPVTPNLDDEPKLPEGTVPAKSNTLRRTNSSIRRAASILTASSPSTAPYQPSNPNLRNSYMDHSNGSGFTGRSSHLVKSAGSKSLNLLARQQSIVVKNKVIPLTMNRYPSADKSEKPHNDFEAEHDFAPIQEEEENDTRSVSSMGSSIFTDVKTHVDEPQASETVDEQDLSQMKSEMVGMLSEYLTQIIYKRIAARIQEVQWDNSRAAEQAGELPYGKFLDNLLSDYEDSEDFDSDASSYTTVSTGSDTVSTGSDYEESKLYTVPETAMPELTSAVLASKPLFGRYQDTLLHSSAVAASVHRSLTLPVGLTI</sequence>
<dbReference type="Proteomes" id="UP000006310">
    <property type="component" value="Chromosome 10"/>
</dbReference>
<dbReference type="GO" id="GO:1990344">
    <property type="term" value="P:secondary cell septum biogenesis"/>
    <property type="evidence" value="ECO:0007669"/>
    <property type="project" value="EnsemblFungi"/>
</dbReference>
<dbReference type="GeneID" id="34528011"/>
<dbReference type="STRING" id="1071383.J7SAK6"/>
<evidence type="ECO:0000313" key="3">
    <source>
        <dbReference type="Proteomes" id="UP000006310"/>
    </source>
</evidence>
<feature type="compositionally biased region" description="Polar residues" evidence="1">
    <location>
        <begin position="323"/>
        <end position="332"/>
    </location>
</feature>
<dbReference type="RefSeq" id="XP_022466501.1">
    <property type="nucleotide sequence ID" value="XM_022610179.1"/>
</dbReference>
<name>J7SAK6_HUIN7</name>
<dbReference type="GO" id="GO:0045185">
    <property type="term" value="P:maintenance of protein location"/>
    <property type="evidence" value="ECO:0007669"/>
    <property type="project" value="EnsemblFungi"/>
</dbReference>
<dbReference type="HOGENOM" id="CLU_385965_0_0_1"/>
<accession>J7SAK6</accession>
<dbReference type="GO" id="GO:0005886">
    <property type="term" value="C:plasma membrane"/>
    <property type="evidence" value="ECO:0007669"/>
    <property type="project" value="EnsemblFungi"/>
</dbReference>
<dbReference type="GO" id="GO:1903473">
    <property type="term" value="P:positive regulation of mitotic actomyosin contractile ring contraction"/>
    <property type="evidence" value="ECO:0007669"/>
    <property type="project" value="EnsemblFungi"/>
</dbReference>
<feature type="region of interest" description="Disordered" evidence="1">
    <location>
        <begin position="260"/>
        <end position="282"/>
    </location>
</feature>
<evidence type="ECO:0000256" key="1">
    <source>
        <dbReference type="SAM" id="MobiDB-lite"/>
    </source>
</evidence>
<evidence type="ECO:0000313" key="2">
    <source>
        <dbReference type="EMBL" id="CCK72256.1"/>
    </source>
</evidence>
<protein>
    <recommendedName>
        <fullName evidence="4">Altered inheritance of mitochondria protein 44</fullName>
    </recommendedName>
</protein>
<dbReference type="eggNOG" id="ENOG502R02U">
    <property type="taxonomic scope" value="Eukaryota"/>
</dbReference>
<dbReference type="GO" id="GO:0032177">
    <property type="term" value="C:cellular bud neck split septin rings"/>
    <property type="evidence" value="ECO:0007669"/>
    <property type="project" value="EnsemblFungi"/>
</dbReference>
<reference evidence="3" key="2">
    <citation type="submission" date="2012-08" db="EMBL/GenBank/DDBJ databases">
        <title>Genome sequence of Kazachstania naganishii.</title>
        <authorList>
            <person name="Gordon J.L."/>
            <person name="Armisen D."/>
            <person name="Proux-Wera E."/>
            <person name="OhEigeartaigh S.S."/>
            <person name="Byrne K.P."/>
            <person name="Wolfe K.H."/>
        </authorList>
    </citation>
    <scope>NUCLEOTIDE SEQUENCE [LARGE SCALE GENOMIC DNA]</scope>
    <source>
        <strain evidence="3">ATCC MYA-139 / BCRC 22969 / CBS 8797 / CCRC 22969 / KCTC 17520 / NBRC 10181 / NCYC 3082</strain>
    </source>
</reference>
<dbReference type="EMBL" id="HE978323">
    <property type="protein sequence ID" value="CCK72256.1"/>
    <property type="molecule type" value="Genomic_DNA"/>
</dbReference>
<dbReference type="GO" id="GO:1901900">
    <property type="term" value="P:regulation of protein localization to cell division site"/>
    <property type="evidence" value="ECO:0007669"/>
    <property type="project" value="EnsemblFungi"/>
</dbReference>
<dbReference type="OrthoDB" id="4065285at2759"/>
<dbReference type="GO" id="GO:0005637">
    <property type="term" value="C:nuclear inner membrane"/>
    <property type="evidence" value="ECO:0007669"/>
    <property type="project" value="EnsemblFungi"/>
</dbReference>
<gene>
    <name evidence="2" type="primary">KNAG0J01750</name>
    <name evidence="2" type="ordered locus">KNAG_0J01750</name>
</gene>
<feature type="region of interest" description="Disordered" evidence="1">
    <location>
        <begin position="323"/>
        <end position="470"/>
    </location>
</feature>
<feature type="compositionally biased region" description="Polar residues" evidence="1">
    <location>
        <begin position="434"/>
        <end position="468"/>
    </location>
</feature>
<dbReference type="KEGG" id="kng:KNAG_0J01750"/>
<keyword evidence="3" id="KW-1185">Reference proteome</keyword>
<dbReference type="OMA" id="MDFKFPS"/>
<proteinExistence type="predicted"/>
<organism evidence="2 3">
    <name type="scientific">Huiozyma naganishii (strain ATCC MYA-139 / BCRC 22969 / CBS 8797 / KCTC 17520 / NBRC 10181 / NCYC 3082 / Yp74L-3)</name>
    <name type="common">Yeast</name>
    <name type="synonym">Kazachstania naganishii</name>
    <dbReference type="NCBI Taxonomy" id="1071383"/>
    <lineage>
        <taxon>Eukaryota</taxon>
        <taxon>Fungi</taxon>
        <taxon>Dikarya</taxon>
        <taxon>Ascomycota</taxon>
        <taxon>Saccharomycotina</taxon>
        <taxon>Saccharomycetes</taxon>
        <taxon>Saccharomycetales</taxon>
        <taxon>Saccharomycetaceae</taxon>
        <taxon>Huiozyma</taxon>
    </lineage>
</organism>
<reference evidence="2 3" key="1">
    <citation type="journal article" date="2011" name="Proc. Natl. Acad. Sci. U.S.A.">
        <title>Evolutionary erosion of yeast sex chromosomes by mating-type switching accidents.</title>
        <authorList>
            <person name="Gordon J.L."/>
            <person name="Armisen D."/>
            <person name="Proux-Wera E."/>
            <person name="Oheigeartaigh S.S."/>
            <person name="Byrne K.P."/>
            <person name="Wolfe K.H."/>
        </authorList>
    </citation>
    <scope>NUCLEOTIDE SEQUENCE [LARGE SCALE GENOMIC DNA]</scope>
    <source>
        <strain evidence="3">ATCC MYA-139 / BCRC 22969 / CBS 8797 / CCRC 22969 / KCTC 17520 / NBRC 10181 / NCYC 3082</strain>
    </source>
</reference>
<feature type="compositionally biased region" description="Low complexity" evidence="1">
    <location>
        <begin position="631"/>
        <end position="649"/>
    </location>
</feature>
<dbReference type="GO" id="GO:0032174">
    <property type="term" value="C:cellular bud neck septin collar"/>
    <property type="evidence" value="ECO:0007669"/>
    <property type="project" value="EnsemblFungi"/>
</dbReference>
<dbReference type="GO" id="GO:0098841">
    <property type="term" value="P:protein localization to cell division site after cytokinesis"/>
    <property type="evidence" value="ECO:0007669"/>
    <property type="project" value="EnsemblFungi"/>
</dbReference>